<keyword evidence="2" id="KW-0238">DNA-binding</keyword>
<evidence type="ECO:0000259" key="4">
    <source>
        <dbReference type="PROSITE" id="PS50995"/>
    </source>
</evidence>
<proteinExistence type="predicted"/>
<dbReference type="GO" id="GO:0003677">
    <property type="term" value="F:DNA binding"/>
    <property type="evidence" value="ECO:0007669"/>
    <property type="project" value="UniProtKB-KW"/>
</dbReference>
<dbReference type="PANTHER" id="PTHR39515">
    <property type="entry name" value="CONSERVED PROTEIN"/>
    <property type="match status" value="1"/>
</dbReference>
<dbReference type="InterPro" id="IPR036388">
    <property type="entry name" value="WH-like_DNA-bd_sf"/>
</dbReference>
<organism evidence="5 6">
    <name type="scientific">Gandjariella thermophila</name>
    <dbReference type="NCBI Taxonomy" id="1931992"/>
    <lineage>
        <taxon>Bacteria</taxon>
        <taxon>Bacillati</taxon>
        <taxon>Actinomycetota</taxon>
        <taxon>Actinomycetes</taxon>
        <taxon>Pseudonocardiales</taxon>
        <taxon>Pseudonocardiaceae</taxon>
        <taxon>Gandjariella</taxon>
    </lineage>
</organism>
<dbReference type="Proteomes" id="UP000298860">
    <property type="component" value="Unassembled WGS sequence"/>
</dbReference>
<dbReference type="SMART" id="SM00347">
    <property type="entry name" value="HTH_MARR"/>
    <property type="match status" value="1"/>
</dbReference>
<dbReference type="InterPro" id="IPR052526">
    <property type="entry name" value="HTH-type_Bedaq_tolerance"/>
</dbReference>
<reference evidence="6" key="1">
    <citation type="submission" date="2019-04" db="EMBL/GenBank/DDBJ databases">
        <title>Draft genome sequence of Pseudonocardiaceae bacterium SL3-2-4.</title>
        <authorList>
            <person name="Ningsih F."/>
            <person name="Yokota A."/>
            <person name="Sakai Y."/>
            <person name="Nanatani K."/>
            <person name="Yabe S."/>
            <person name="Oetari A."/>
            <person name="Sjamsuridzal W."/>
        </authorList>
    </citation>
    <scope>NUCLEOTIDE SEQUENCE [LARGE SCALE GENOMIC DNA]</scope>
    <source>
        <strain evidence="6">SL3-2-4</strain>
    </source>
</reference>
<dbReference type="PROSITE" id="PS50995">
    <property type="entry name" value="HTH_MARR_2"/>
    <property type="match status" value="1"/>
</dbReference>
<dbReference type="Gene3D" id="1.10.10.10">
    <property type="entry name" value="Winged helix-like DNA-binding domain superfamily/Winged helix DNA-binding domain"/>
    <property type="match status" value="1"/>
</dbReference>
<evidence type="ECO:0000313" key="6">
    <source>
        <dbReference type="Proteomes" id="UP000298860"/>
    </source>
</evidence>
<dbReference type="SUPFAM" id="SSF46785">
    <property type="entry name" value="Winged helix' DNA-binding domain"/>
    <property type="match status" value="1"/>
</dbReference>
<dbReference type="EMBL" id="BJFL01000009">
    <property type="protein sequence ID" value="GDY30762.1"/>
    <property type="molecule type" value="Genomic_DNA"/>
</dbReference>
<accession>A0A4D4J6L9</accession>
<evidence type="ECO:0000256" key="2">
    <source>
        <dbReference type="ARBA" id="ARBA00023125"/>
    </source>
</evidence>
<dbReference type="InterPro" id="IPR000835">
    <property type="entry name" value="HTH_MarR-typ"/>
</dbReference>
<dbReference type="OrthoDB" id="5148120at2"/>
<dbReference type="AlphaFoldDB" id="A0A4D4J6L9"/>
<dbReference type="PROSITE" id="PS01117">
    <property type="entry name" value="HTH_MARR_1"/>
    <property type="match status" value="1"/>
</dbReference>
<protein>
    <recommendedName>
        <fullName evidence="4">HTH marR-type domain-containing protein</fullName>
    </recommendedName>
</protein>
<name>A0A4D4J6L9_9PSEU</name>
<dbReference type="PANTHER" id="PTHR39515:SF2">
    <property type="entry name" value="HTH-TYPE TRANSCRIPTIONAL REGULATOR RV0880"/>
    <property type="match status" value="1"/>
</dbReference>
<dbReference type="Pfam" id="PF01047">
    <property type="entry name" value="MarR"/>
    <property type="match status" value="1"/>
</dbReference>
<feature type="domain" description="HTH marR-type" evidence="4">
    <location>
        <begin position="22"/>
        <end position="153"/>
    </location>
</feature>
<dbReference type="GO" id="GO:0003700">
    <property type="term" value="F:DNA-binding transcription factor activity"/>
    <property type="evidence" value="ECO:0007669"/>
    <property type="project" value="InterPro"/>
</dbReference>
<gene>
    <name evidence="5" type="ORF">GTS_23950</name>
</gene>
<evidence type="ECO:0000256" key="1">
    <source>
        <dbReference type="ARBA" id="ARBA00023015"/>
    </source>
</evidence>
<evidence type="ECO:0000256" key="3">
    <source>
        <dbReference type="ARBA" id="ARBA00023163"/>
    </source>
</evidence>
<keyword evidence="3" id="KW-0804">Transcription</keyword>
<comment type="caution">
    <text evidence="5">The sequence shown here is derived from an EMBL/GenBank/DDBJ whole genome shotgun (WGS) entry which is preliminary data.</text>
</comment>
<dbReference type="RefSeq" id="WP_137813862.1">
    <property type="nucleotide sequence ID" value="NZ_BJFL01000009.1"/>
</dbReference>
<keyword evidence="1" id="KW-0805">Transcription regulation</keyword>
<evidence type="ECO:0000313" key="5">
    <source>
        <dbReference type="EMBL" id="GDY30762.1"/>
    </source>
</evidence>
<sequence length="177" mass="19409">MADEHRLALAGAEPDARDLALADGVAMAMVRLFRMSACVHAQLAKAGIDRAAFVLLATLVAEGPRRLSALADAVHADASTVSRQITQLVKDGLVERRADPRDGRAAVLAATADGVALLERQRHRRNVAIAQVLANWPVEDRKRLAELFERFTADYERHLPALLEECARIARPDEDFQ</sequence>
<dbReference type="InterPro" id="IPR036390">
    <property type="entry name" value="WH_DNA-bd_sf"/>
</dbReference>
<keyword evidence="6" id="KW-1185">Reference proteome</keyword>
<dbReference type="InterPro" id="IPR023187">
    <property type="entry name" value="Tscrpt_reg_MarR-type_CS"/>
</dbReference>